<dbReference type="Gene3D" id="1.10.287.20">
    <property type="entry name" value="Ubiquinol-cytochrome C reductase hinge domain"/>
    <property type="match status" value="1"/>
</dbReference>
<comment type="subcellular location">
    <subcellularLocation>
        <location evidence="1">Mitochondrion inner membrane</location>
    </subcellularLocation>
</comment>
<evidence type="ECO:0000256" key="6">
    <source>
        <dbReference type="ARBA" id="ARBA00022982"/>
    </source>
</evidence>
<evidence type="ECO:0000259" key="10">
    <source>
        <dbReference type="Pfam" id="PF02320"/>
    </source>
</evidence>
<sequence length="76" mass="8558">MTLRRIDNSALPHGFASSGSLDEHSKIREECQSSPSRAPLKHHLEKCEEKVRSGKGEHTIFFFSVQFLILISNGSF</sequence>
<gene>
    <name evidence="11" type="ORF">R3P38DRAFT_2974787</name>
</gene>
<keyword evidence="8" id="KW-0472">Membrane</keyword>
<feature type="region of interest" description="Disordered" evidence="9">
    <location>
        <begin position="1"/>
        <end position="43"/>
    </location>
</feature>
<evidence type="ECO:0000313" key="12">
    <source>
        <dbReference type="Proteomes" id="UP001362999"/>
    </source>
</evidence>
<keyword evidence="7" id="KW-0496">Mitochondrion</keyword>
<keyword evidence="3" id="KW-0813">Transport</keyword>
<evidence type="ECO:0000256" key="2">
    <source>
        <dbReference type="ARBA" id="ARBA00006498"/>
    </source>
</evidence>
<dbReference type="Proteomes" id="UP001362999">
    <property type="component" value="Unassembled WGS sequence"/>
</dbReference>
<dbReference type="EMBL" id="JAWWNJ010000043">
    <property type="protein sequence ID" value="KAK7019571.1"/>
    <property type="molecule type" value="Genomic_DNA"/>
</dbReference>
<dbReference type="GO" id="GO:0005743">
    <property type="term" value="C:mitochondrial inner membrane"/>
    <property type="evidence" value="ECO:0007669"/>
    <property type="project" value="UniProtKB-SubCell"/>
</dbReference>
<keyword evidence="4" id="KW-0679">Respiratory chain</keyword>
<proteinExistence type="inferred from homology"/>
<evidence type="ECO:0000256" key="8">
    <source>
        <dbReference type="ARBA" id="ARBA00023136"/>
    </source>
</evidence>
<feature type="compositionally biased region" description="Basic and acidic residues" evidence="9">
    <location>
        <begin position="21"/>
        <end position="31"/>
    </location>
</feature>
<reference evidence="11 12" key="1">
    <citation type="journal article" date="2024" name="J Genomics">
        <title>Draft genome sequencing and assembly of Favolaschia claudopus CIRM-BRFM 2984 isolated from oak limbs.</title>
        <authorList>
            <person name="Navarro D."/>
            <person name="Drula E."/>
            <person name="Chaduli D."/>
            <person name="Cazenave R."/>
            <person name="Ahrendt S."/>
            <person name="Wang J."/>
            <person name="Lipzen A."/>
            <person name="Daum C."/>
            <person name="Barry K."/>
            <person name="Grigoriev I.V."/>
            <person name="Favel A."/>
            <person name="Rosso M.N."/>
            <person name="Martin F."/>
        </authorList>
    </citation>
    <scope>NUCLEOTIDE SEQUENCE [LARGE SCALE GENOMIC DNA]</scope>
    <source>
        <strain evidence="11 12">CIRM-BRFM 2984</strain>
    </source>
</reference>
<keyword evidence="5" id="KW-0999">Mitochondrion inner membrane</keyword>
<evidence type="ECO:0000313" key="11">
    <source>
        <dbReference type="EMBL" id="KAK7019571.1"/>
    </source>
</evidence>
<keyword evidence="6" id="KW-0249">Electron transport</keyword>
<keyword evidence="12" id="KW-1185">Reference proteome</keyword>
<evidence type="ECO:0000256" key="5">
    <source>
        <dbReference type="ARBA" id="ARBA00022792"/>
    </source>
</evidence>
<name>A0AAW0B1N3_9AGAR</name>
<feature type="domain" description="Ubiquinol-cytochrome C reductase hinge" evidence="10">
    <location>
        <begin position="22"/>
        <end position="56"/>
    </location>
</feature>
<dbReference type="Pfam" id="PF02320">
    <property type="entry name" value="UCR_hinge"/>
    <property type="match status" value="1"/>
</dbReference>
<dbReference type="SUPFAM" id="SSF81531">
    <property type="entry name" value="Non-heme 11 kDa protein of cytochrome bc1 complex (Ubiquinol-cytochrome c reductase)"/>
    <property type="match status" value="1"/>
</dbReference>
<evidence type="ECO:0000256" key="9">
    <source>
        <dbReference type="SAM" id="MobiDB-lite"/>
    </source>
</evidence>
<protein>
    <recommendedName>
        <fullName evidence="10">Ubiquinol-cytochrome C reductase hinge domain-containing protein</fullName>
    </recommendedName>
</protein>
<organism evidence="11 12">
    <name type="scientific">Favolaschia claudopus</name>
    <dbReference type="NCBI Taxonomy" id="2862362"/>
    <lineage>
        <taxon>Eukaryota</taxon>
        <taxon>Fungi</taxon>
        <taxon>Dikarya</taxon>
        <taxon>Basidiomycota</taxon>
        <taxon>Agaricomycotina</taxon>
        <taxon>Agaricomycetes</taxon>
        <taxon>Agaricomycetidae</taxon>
        <taxon>Agaricales</taxon>
        <taxon>Marasmiineae</taxon>
        <taxon>Mycenaceae</taxon>
        <taxon>Favolaschia</taxon>
    </lineage>
</organism>
<dbReference type="InterPro" id="IPR036811">
    <property type="entry name" value="Ubol_cytC_Rdtase_hinge_dom_sf"/>
</dbReference>
<evidence type="ECO:0000256" key="7">
    <source>
        <dbReference type="ARBA" id="ARBA00023128"/>
    </source>
</evidence>
<dbReference type="AlphaFoldDB" id="A0AAW0B1N3"/>
<evidence type="ECO:0000256" key="3">
    <source>
        <dbReference type="ARBA" id="ARBA00022448"/>
    </source>
</evidence>
<dbReference type="InterPro" id="IPR023184">
    <property type="entry name" value="Ubol_cytC_Rdtase_hinge_dom"/>
</dbReference>
<evidence type="ECO:0000256" key="1">
    <source>
        <dbReference type="ARBA" id="ARBA00004273"/>
    </source>
</evidence>
<comment type="caution">
    <text evidence="11">The sequence shown here is derived from an EMBL/GenBank/DDBJ whole genome shotgun (WGS) entry which is preliminary data.</text>
</comment>
<comment type="similarity">
    <text evidence="2">Belongs to the UQCRH/QCR6 family.</text>
</comment>
<evidence type="ECO:0000256" key="4">
    <source>
        <dbReference type="ARBA" id="ARBA00022660"/>
    </source>
</evidence>
<accession>A0AAW0B1N3</accession>